<dbReference type="EMBL" id="UINC01165440">
    <property type="protein sequence ID" value="SVD66831.1"/>
    <property type="molecule type" value="Genomic_DNA"/>
</dbReference>
<reference evidence="1" key="1">
    <citation type="submission" date="2018-05" db="EMBL/GenBank/DDBJ databases">
        <authorList>
            <person name="Lanie J.A."/>
            <person name="Ng W.-L."/>
            <person name="Kazmierczak K.M."/>
            <person name="Andrzejewski T.M."/>
            <person name="Davidsen T.M."/>
            <person name="Wayne K.J."/>
            <person name="Tettelin H."/>
            <person name="Glass J.I."/>
            <person name="Rusch D."/>
            <person name="Podicherti R."/>
            <person name="Tsui H.-C.T."/>
            <person name="Winkler M.E."/>
        </authorList>
    </citation>
    <scope>NUCLEOTIDE SEQUENCE</scope>
</reference>
<name>A0A382X945_9ZZZZ</name>
<sequence length="65" mass="7796">MVEPKSLTQIISEEDFLILAKAPCDQFLNVFFLFKRRDEEKKEISRKFYSNLTQEAECLENFMDQ</sequence>
<gene>
    <name evidence="1" type="ORF">METZ01_LOCUS419685</name>
</gene>
<protein>
    <submittedName>
        <fullName evidence="1">Uncharacterized protein</fullName>
    </submittedName>
</protein>
<accession>A0A382X945</accession>
<feature type="non-terminal residue" evidence="1">
    <location>
        <position position="65"/>
    </location>
</feature>
<proteinExistence type="predicted"/>
<organism evidence="1">
    <name type="scientific">marine metagenome</name>
    <dbReference type="NCBI Taxonomy" id="408172"/>
    <lineage>
        <taxon>unclassified sequences</taxon>
        <taxon>metagenomes</taxon>
        <taxon>ecological metagenomes</taxon>
    </lineage>
</organism>
<dbReference type="AlphaFoldDB" id="A0A382X945"/>
<evidence type="ECO:0000313" key="1">
    <source>
        <dbReference type="EMBL" id="SVD66831.1"/>
    </source>
</evidence>